<comment type="similarity">
    <text evidence="1">Belongs to the ABC-2 integral membrane protein family.</text>
</comment>
<proteinExistence type="inferred from homology"/>
<dbReference type="GO" id="GO:0043190">
    <property type="term" value="C:ATP-binding cassette (ABC) transporter complex"/>
    <property type="evidence" value="ECO:0007669"/>
    <property type="project" value="InterPro"/>
</dbReference>
<organism evidence="4 5">
    <name type="scientific">Paracoccus sanguinis</name>
    <dbReference type="NCBI Taxonomy" id="1545044"/>
    <lineage>
        <taxon>Bacteria</taxon>
        <taxon>Pseudomonadati</taxon>
        <taxon>Pseudomonadota</taxon>
        <taxon>Alphaproteobacteria</taxon>
        <taxon>Rhodobacterales</taxon>
        <taxon>Paracoccaceae</taxon>
        <taxon>Paracoccus</taxon>
    </lineage>
</organism>
<keyword evidence="2" id="KW-0813">Transport</keyword>
<dbReference type="PANTHER" id="PTHR30413">
    <property type="entry name" value="INNER MEMBRANE TRANSPORT PERMEASE"/>
    <property type="match status" value="1"/>
</dbReference>
<accession>A0A099GK03</accession>
<gene>
    <name evidence="4" type="ORF">IX56_04010</name>
</gene>
<feature type="transmembrane region" description="Helical" evidence="3">
    <location>
        <begin position="200"/>
        <end position="222"/>
    </location>
</feature>
<dbReference type="AlphaFoldDB" id="A0A099GK03"/>
<feature type="transmembrane region" description="Helical" evidence="3">
    <location>
        <begin position="242"/>
        <end position="260"/>
    </location>
</feature>
<reference evidence="4 5" key="2">
    <citation type="submission" date="2014-10" db="EMBL/GenBank/DDBJ databases">
        <title>Paracoccus sanguinis sp. nov., isolated from clinical specimens of New York State patients.</title>
        <authorList>
            <person name="Mingle L.A."/>
            <person name="Cole J.A."/>
            <person name="Lapierre P."/>
            <person name="Musser K.A."/>
        </authorList>
    </citation>
    <scope>NUCLEOTIDE SEQUENCE [LARGE SCALE GENOMIC DNA]</scope>
    <source>
        <strain evidence="4 5">5503</strain>
    </source>
</reference>
<keyword evidence="3" id="KW-1133">Transmembrane helix</keyword>
<dbReference type="RefSeq" id="WP_036707584.1">
    <property type="nucleotide sequence ID" value="NZ_JRKQ01000011.1"/>
</dbReference>
<feature type="transmembrane region" description="Helical" evidence="3">
    <location>
        <begin position="36"/>
        <end position="60"/>
    </location>
</feature>
<reference evidence="4 5" key="1">
    <citation type="submission" date="2014-09" db="EMBL/GenBank/DDBJ databases">
        <authorList>
            <person name="McGinnis J.M."/>
            <person name="Wolfgang W.J."/>
        </authorList>
    </citation>
    <scope>NUCLEOTIDE SEQUENCE [LARGE SCALE GENOMIC DNA]</scope>
    <source>
        <strain evidence="4 5">5503</strain>
    </source>
</reference>
<keyword evidence="3" id="KW-0812">Transmembrane</keyword>
<evidence type="ECO:0000313" key="5">
    <source>
        <dbReference type="Proteomes" id="UP000029858"/>
    </source>
</evidence>
<dbReference type="EMBL" id="JRKQ01000011">
    <property type="protein sequence ID" value="KGJ23119.1"/>
    <property type="molecule type" value="Genomic_DNA"/>
</dbReference>
<keyword evidence="3" id="KW-0472">Membrane</keyword>
<evidence type="ECO:0000256" key="3">
    <source>
        <dbReference type="SAM" id="Phobius"/>
    </source>
</evidence>
<feature type="transmembrane region" description="Helical" evidence="3">
    <location>
        <begin position="112"/>
        <end position="137"/>
    </location>
</feature>
<sequence>MFVQRRTRNLFEAVFTTGALIYHQTVHNLRQGHSNALMSIAMTVLQSLVMIIGFLAMYWIFGVRRSPIRGDFLMFIMSGIFMFMAFNQAMGKVAGAGSSQSAMLKHGPMNTAIAMSGAALAALYTNVLSATLIYGLYHNFMNPEPIENIPATLGMLIFAWFSGCSLGLIFLSINTWFPTAGKIITQLARRVNMIASGKMFVANTMPTFLLSMFDWNPLFHIIDQTRGFVFINYVPRNSNLEYPFYFTLAMLMIGLMAEFVTRNSVSLSWSAGR</sequence>
<evidence type="ECO:0000313" key="4">
    <source>
        <dbReference type="EMBL" id="KGJ23119.1"/>
    </source>
</evidence>
<protein>
    <submittedName>
        <fullName evidence="4">ABC transporter</fullName>
    </submittedName>
</protein>
<dbReference type="GO" id="GO:0015920">
    <property type="term" value="P:lipopolysaccharide transport"/>
    <property type="evidence" value="ECO:0007669"/>
    <property type="project" value="TreeGrafter"/>
</dbReference>
<feature type="transmembrane region" description="Helical" evidence="3">
    <location>
        <begin position="72"/>
        <end position="91"/>
    </location>
</feature>
<dbReference type="GO" id="GO:0140359">
    <property type="term" value="F:ABC-type transporter activity"/>
    <property type="evidence" value="ECO:0007669"/>
    <property type="project" value="InterPro"/>
</dbReference>
<comment type="caution">
    <text evidence="4">The sequence shown here is derived from an EMBL/GenBank/DDBJ whole genome shotgun (WGS) entry which is preliminary data.</text>
</comment>
<name>A0A099GK03_9RHOB</name>
<dbReference type="PANTHER" id="PTHR30413:SF10">
    <property type="entry name" value="CAPSULE POLYSACCHARIDE EXPORT INNER-MEMBRANE PROTEIN CTRC"/>
    <property type="match status" value="1"/>
</dbReference>
<dbReference type="InterPro" id="IPR000412">
    <property type="entry name" value="ABC_2_transport"/>
</dbReference>
<evidence type="ECO:0000256" key="1">
    <source>
        <dbReference type="ARBA" id="ARBA00007783"/>
    </source>
</evidence>
<feature type="transmembrane region" description="Helical" evidence="3">
    <location>
        <begin position="157"/>
        <end position="179"/>
    </location>
</feature>
<evidence type="ECO:0000256" key="2">
    <source>
        <dbReference type="ARBA" id="ARBA00022448"/>
    </source>
</evidence>
<dbReference type="PRINTS" id="PR00164">
    <property type="entry name" value="ABC2TRNSPORT"/>
</dbReference>
<dbReference type="Proteomes" id="UP000029858">
    <property type="component" value="Unassembled WGS sequence"/>
</dbReference>